<feature type="transmembrane region" description="Helical" evidence="1">
    <location>
        <begin position="82"/>
        <end position="99"/>
    </location>
</feature>
<keyword evidence="1" id="KW-1133">Transmembrane helix</keyword>
<dbReference type="RefSeq" id="WP_206933274.1">
    <property type="nucleotide sequence ID" value="NZ_JAEKJY010000002.1"/>
</dbReference>
<comment type="caution">
    <text evidence="3">The sequence shown here is derived from an EMBL/GenBank/DDBJ whole genome shotgun (WGS) entry which is preliminary data.</text>
</comment>
<gene>
    <name evidence="3" type="ORF">JF544_07825</name>
</gene>
<dbReference type="InterPro" id="IPR026870">
    <property type="entry name" value="Zinc_ribbon_dom"/>
</dbReference>
<dbReference type="Pfam" id="PF13240">
    <property type="entry name" value="Zn_Ribbon_1"/>
    <property type="match status" value="1"/>
</dbReference>
<keyword evidence="4" id="KW-1185">Reference proteome</keyword>
<organism evidence="3 4">
    <name type="scientific">Halobacillus kuroshimensis</name>
    <dbReference type="NCBI Taxonomy" id="302481"/>
    <lineage>
        <taxon>Bacteria</taxon>
        <taxon>Bacillati</taxon>
        <taxon>Bacillota</taxon>
        <taxon>Bacilli</taxon>
        <taxon>Bacillales</taxon>
        <taxon>Bacillaceae</taxon>
        <taxon>Halobacillus</taxon>
    </lineage>
</organism>
<evidence type="ECO:0000259" key="2">
    <source>
        <dbReference type="Pfam" id="PF13240"/>
    </source>
</evidence>
<reference evidence="3 4" key="1">
    <citation type="submission" date="2020-12" db="EMBL/GenBank/DDBJ databases">
        <title>Oil enriched cultivation method for isolating marine PHA-producing bacteria.</title>
        <authorList>
            <person name="Zheng W."/>
            <person name="Yu S."/>
            <person name="Huang Y."/>
        </authorList>
    </citation>
    <scope>NUCLEOTIDE SEQUENCE [LARGE SCALE GENOMIC DNA]</scope>
    <source>
        <strain evidence="3 4">SY-2-6</strain>
    </source>
</reference>
<dbReference type="EMBL" id="JAEKJY010000002">
    <property type="protein sequence ID" value="MBN8235156.1"/>
    <property type="molecule type" value="Genomic_DNA"/>
</dbReference>
<feature type="transmembrane region" description="Helical" evidence="1">
    <location>
        <begin position="188"/>
        <end position="209"/>
    </location>
</feature>
<accession>A0ABS3DUY4</accession>
<evidence type="ECO:0000256" key="1">
    <source>
        <dbReference type="SAM" id="Phobius"/>
    </source>
</evidence>
<protein>
    <recommendedName>
        <fullName evidence="2">Zinc-ribbon domain-containing protein</fullName>
    </recommendedName>
</protein>
<feature type="transmembrane region" description="Helical" evidence="1">
    <location>
        <begin position="162"/>
        <end position="182"/>
    </location>
</feature>
<feature type="transmembrane region" description="Helical" evidence="1">
    <location>
        <begin position="221"/>
        <end position="244"/>
    </location>
</feature>
<feature type="domain" description="Zinc-ribbon" evidence="2">
    <location>
        <begin position="2"/>
        <end position="24"/>
    </location>
</feature>
<feature type="transmembrane region" description="Helical" evidence="1">
    <location>
        <begin position="119"/>
        <end position="141"/>
    </location>
</feature>
<evidence type="ECO:0000313" key="3">
    <source>
        <dbReference type="EMBL" id="MBN8235156.1"/>
    </source>
</evidence>
<sequence>MHCATCGNPLNEDSKFCGKCGASVLAEHASASTVEAATLPPQKDYTATAKQTGRQFYRFALQALQEPFRASQRVDGLQRTNGLIALLLLAFLMPFFSYLAARNAARGLWAFGESVPDVFFGVLVLQPFLYQLLFLAVFIAVNLGVGKWMRVEITYMSVLAKYGSLVILPVTGLLAANLFMLLSMNTVGAFFFFVSIALYVTASTALLFSIHSGGEAKGLDVFYGVVMTNVAMAVFFLIVMMSMIDRMIGELGELSRWLM</sequence>
<proteinExistence type="predicted"/>
<evidence type="ECO:0000313" key="4">
    <source>
        <dbReference type="Proteomes" id="UP000663970"/>
    </source>
</evidence>
<name>A0ABS3DUY4_9BACI</name>
<dbReference type="Proteomes" id="UP000663970">
    <property type="component" value="Unassembled WGS sequence"/>
</dbReference>
<keyword evidence="1" id="KW-0472">Membrane</keyword>
<keyword evidence="1" id="KW-0812">Transmembrane</keyword>